<dbReference type="Pfam" id="PF00441">
    <property type="entry name" value="Acyl-CoA_dh_1"/>
    <property type="match status" value="1"/>
</dbReference>
<dbReference type="InterPro" id="IPR009075">
    <property type="entry name" value="AcylCo_DH/oxidase_C"/>
</dbReference>
<dbReference type="SUPFAM" id="SSF47203">
    <property type="entry name" value="Acyl-CoA dehydrogenase C-terminal domain-like"/>
    <property type="match status" value="1"/>
</dbReference>
<feature type="domain" description="Acyl-CoA oxidase/dehydrogenase middle" evidence="7">
    <location>
        <begin position="121"/>
        <end position="214"/>
    </location>
</feature>
<dbReference type="InterPro" id="IPR009100">
    <property type="entry name" value="AcylCoA_DH/oxidase_NM_dom_sf"/>
</dbReference>
<dbReference type="Gene3D" id="1.20.140.10">
    <property type="entry name" value="Butyryl-CoA Dehydrogenase, subunit A, domain 3"/>
    <property type="match status" value="1"/>
</dbReference>
<feature type="domain" description="Acyl-CoA dehydrogenase/oxidase C-terminal" evidence="6">
    <location>
        <begin position="233"/>
        <end position="373"/>
    </location>
</feature>
<dbReference type="InterPro" id="IPR046373">
    <property type="entry name" value="Acyl-CoA_Oxase/DH_mid-dom_sf"/>
</dbReference>
<dbReference type="GO" id="GO:0050660">
    <property type="term" value="F:flavin adenine dinucleotide binding"/>
    <property type="evidence" value="ECO:0007669"/>
    <property type="project" value="InterPro"/>
</dbReference>
<evidence type="ECO:0000259" key="8">
    <source>
        <dbReference type="Pfam" id="PF02771"/>
    </source>
</evidence>
<dbReference type="SUPFAM" id="SSF56645">
    <property type="entry name" value="Acyl-CoA dehydrogenase NM domain-like"/>
    <property type="match status" value="1"/>
</dbReference>
<dbReference type="Gene3D" id="2.40.110.10">
    <property type="entry name" value="Butyryl-CoA Dehydrogenase, subunit A, domain 2"/>
    <property type="match status" value="1"/>
</dbReference>
<comment type="cofactor">
    <cofactor evidence="1 5">
        <name>FAD</name>
        <dbReference type="ChEBI" id="CHEBI:57692"/>
    </cofactor>
</comment>
<keyword evidence="4 5" id="KW-0274">FAD</keyword>
<proteinExistence type="inferred from homology"/>
<name>A0A6S6RA92_9FIRM</name>
<gene>
    <name evidence="9" type="ORF">acsn021_37510</name>
</gene>
<dbReference type="Proteomes" id="UP000515561">
    <property type="component" value="Chromosome"/>
</dbReference>
<dbReference type="KEGG" id="acel:acsn021_37510"/>
<dbReference type="InterPro" id="IPR013786">
    <property type="entry name" value="AcylCoA_DH/ox_N"/>
</dbReference>
<comment type="similarity">
    <text evidence="2 5">Belongs to the acyl-CoA dehydrogenase family.</text>
</comment>
<organism evidence="9 10">
    <name type="scientific">Anaerocolumna cellulosilytica</name>
    <dbReference type="NCBI Taxonomy" id="433286"/>
    <lineage>
        <taxon>Bacteria</taxon>
        <taxon>Bacillati</taxon>
        <taxon>Bacillota</taxon>
        <taxon>Clostridia</taxon>
        <taxon>Lachnospirales</taxon>
        <taxon>Lachnospiraceae</taxon>
        <taxon>Anaerocolumna</taxon>
    </lineage>
</organism>
<keyword evidence="10" id="KW-1185">Reference proteome</keyword>
<evidence type="ECO:0000256" key="2">
    <source>
        <dbReference type="ARBA" id="ARBA00009347"/>
    </source>
</evidence>
<dbReference type="EMBL" id="AP023367">
    <property type="protein sequence ID" value="BCJ96182.1"/>
    <property type="molecule type" value="Genomic_DNA"/>
</dbReference>
<dbReference type="InterPro" id="IPR037069">
    <property type="entry name" value="AcylCoA_DH/ox_N_sf"/>
</dbReference>
<dbReference type="Pfam" id="PF02770">
    <property type="entry name" value="Acyl-CoA_dh_M"/>
    <property type="match status" value="1"/>
</dbReference>
<feature type="domain" description="Acyl-CoA dehydrogenase/oxidase N-terminal" evidence="8">
    <location>
        <begin position="7"/>
        <end position="117"/>
    </location>
</feature>
<keyword evidence="5" id="KW-0560">Oxidoreductase</keyword>
<evidence type="ECO:0000256" key="1">
    <source>
        <dbReference type="ARBA" id="ARBA00001974"/>
    </source>
</evidence>
<dbReference type="InterPro" id="IPR006091">
    <property type="entry name" value="Acyl-CoA_Oxase/DH_mid-dom"/>
</dbReference>
<dbReference type="PANTHER" id="PTHR43884:SF12">
    <property type="entry name" value="ISOVALERYL-COA DEHYDROGENASE, MITOCHONDRIAL-RELATED"/>
    <property type="match status" value="1"/>
</dbReference>
<dbReference type="AlphaFoldDB" id="A0A6S6RA92"/>
<accession>A0A6S6RA92</accession>
<evidence type="ECO:0000259" key="6">
    <source>
        <dbReference type="Pfam" id="PF00441"/>
    </source>
</evidence>
<dbReference type="GO" id="GO:0003995">
    <property type="term" value="F:acyl-CoA dehydrogenase activity"/>
    <property type="evidence" value="ECO:0007669"/>
    <property type="project" value="TreeGrafter"/>
</dbReference>
<dbReference type="RefSeq" id="WP_184091604.1">
    <property type="nucleotide sequence ID" value="NZ_AP023367.1"/>
</dbReference>
<evidence type="ECO:0000256" key="5">
    <source>
        <dbReference type="RuleBase" id="RU362125"/>
    </source>
</evidence>
<dbReference type="PANTHER" id="PTHR43884">
    <property type="entry name" value="ACYL-COA DEHYDROGENASE"/>
    <property type="match status" value="1"/>
</dbReference>
<dbReference type="Pfam" id="PF02771">
    <property type="entry name" value="Acyl-CoA_dh_N"/>
    <property type="match status" value="1"/>
</dbReference>
<dbReference type="Gene3D" id="1.10.540.10">
    <property type="entry name" value="Acyl-CoA dehydrogenase/oxidase, N-terminal domain"/>
    <property type="match status" value="1"/>
</dbReference>
<evidence type="ECO:0000313" key="9">
    <source>
        <dbReference type="EMBL" id="BCJ96182.1"/>
    </source>
</evidence>
<sequence length="390" mass="43431">MIELLSKEHKEKYLEFRKFVESNVQPFACEWEMNESIPRETIDKCVEAGYIGGIMPEEFGGLGWDHLTYGIFTEAVAKASTSLVGLFNVHTMVMRSILKWGTEEQKLKWLPSMTQGKVLGAFSLTEPEAGSDIKGITTTFTEAGDKIIINGTKRWITFGGLADVFIVFGKINGEDEKATAIIVEKNTPGFNVIQIKNMIGFRAGALAVLEFNNCEINKENILAKPSFAFSHIAPYALEYGRISVAFTALGIIRGCLEYCGSHVLKRKTFGEKLISQSTIKEMITKMGVDYEAASHLCIHSCHAKDIHNPSSAENVIIAKYFATRAARQHADNAVQIHGAVGCNESHPVARYYRDTKVLEIIEGSNQIIEMILGNSFVRKYRNSERKAVKM</sequence>
<evidence type="ECO:0000256" key="3">
    <source>
        <dbReference type="ARBA" id="ARBA00022630"/>
    </source>
</evidence>
<keyword evidence="3 5" id="KW-0285">Flavoprotein</keyword>
<evidence type="ECO:0000259" key="7">
    <source>
        <dbReference type="Pfam" id="PF02770"/>
    </source>
</evidence>
<evidence type="ECO:0000256" key="4">
    <source>
        <dbReference type="ARBA" id="ARBA00022827"/>
    </source>
</evidence>
<reference evidence="9 10" key="1">
    <citation type="journal article" date="2016" name="Int. J. Syst. Evol. Microbiol.">
        <title>Descriptions of Anaerotaenia torta gen. nov., sp. nov. and Anaerocolumna cellulosilytica gen. nov., sp. nov. isolated from a methanogenic reactor of cattle waste.</title>
        <authorList>
            <person name="Uek A."/>
            <person name="Ohtaki Y."/>
            <person name="Kaku N."/>
            <person name="Ueki K."/>
        </authorList>
    </citation>
    <scope>NUCLEOTIDE SEQUENCE [LARGE SCALE GENOMIC DNA]</scope>
    <source>
        <strain evidence="9 10">SN021</strain>
    </source>
</reference>
<protein>
    <submittedName>
        <fullName evidence="9">Acyl-CoA dehydrogenase</fullName>
    </submittedName>
</protein>
<dbReference type="InterPro" id="IPR036250">
    <property type="entry name" value="AcylCo_DH-like_C"/>
</dbReference>
<evidence type="ECO:0000313" key="10">
    <source>
        <dbReference type="Proteomes" id="UP000515561"/>
    </source>
</evidence>